<evidence type="ECO:0000256" key="5">
    <source>
        <dbReference type="ARBA" id="ARBA00022553"/>
    </source>
</evidence>
<dbReference type="SMART" id="SM00387">
    <property type="entry name" value="HATPase_c"/>
    <property type="match status" value="1"/>
</dbReference>
<evidence type="ECO:0000256" key="7">
    <source>
        <dbReference type="ARBA" id="ARBA00022989"/>
    </source>
</evidence>
<dbReference type="NCBIfam" id="TIGR00229">
    <property type="entry name" value="sensory_box"/>
    <property type="match status" value="2"/>
</dbReference>
<keyword evidence="6 11" id="KW-0812">Transmembrane</keyword>
<keyword evidence="9 11" id="KW-0472">Membrane</keyword>
<feature type="transmembrane region" description="Helical" evidence="11">
    <location>
        <begin position="271"/>
        <end position="292"/>
    </location>
</feature>
<dbReference type="Gene3D" id="3.40.50.2300">
    <property type="match status" value="1"/>
</dbReference>
<feature type="transmembrane region" description="Helical" evidence="11">
    <location>
        <begin position="65"/>
        <end position="82"/>
    </location>
</feature>
<evidence type="ECO:0000259" key="15">
    <source>
        <dbReference type="PROSITE" id="PS50113"/>
    </source>
</evidence>
<dbReference type="InterPro" id="IPR036890">
    <property type="entry name" value="HATPase_C_sf"/>
</dbReference>
<dbReference type="InterPro" id="IPR007895">
    <property type="entry name" value="MASE1"/>
</dbReference>
<dbReference type="Pfam" id="PF05231">
    <property type="entry name" value="MASE1"/>
    <property type="match status" value="1"/>
</dbReference>
<feature type="transmembrane region" description="Helical" evidence="11">
    <location>
        <begin position="127"/>
        <end position="148"/>
    </location>
</feature>
<feature type="transmembrane region" description="Helical" evidence="11">
    <location>
        <begin position="88"/>
        <end position="107"/>
    </location>
</feature>
<dbReference type="CDD" id="cd16922">
    <property type="entry name" value="HATPase_EvgS-ArcB-TorS-like"/>
    <property type="match status" value="1"/>
</dbReference>
<dbReference type="SUPFAM" id="SSF52172">
    <property type="entry name" value="CheY-like"/>
    <property type="match status" value="1"/>
</dbReference>
<dbReference type="CDD" id="cd00130">
    <property type="entry name" value="PAS"/>
    <property type="match status" value="1"/>
</dbReference>
<dbReference type="CDD" id="cd00082">
    <property type="entry name" value="HisKA"/>
    <property type="match status" value="1"/>
</dbReference>
<dbReference type="Gene3D" id="3.30.450.20">
    <property type="entry name" value="PAS domain"/>
    <property type="match status" value="2"/>
</dbReference>
<evidence type="ECO:0000259" key="13">
    <source>
        <dbReference type="PROSITE" id="PS50110"/>
    </source>
</evidence>
<dbReference type="EC" id="2.7.13.3" evidence="3"/>
<dbReference type="Pfam" id="PF01627">
    <property type="entry name" value="Hpt"/>
    <property type="match status" value="1"/>
</dbReference>
<feature type="domain" description="Histidine kinase" evidence="12">
    <location>
        <begin position="582"/>
        <end position="801"/>
    </location>
</feature>
<evidence type="ECO:0000256" key="10">
    <source>
        <dbReference type="PROSITE-ProRule" id="PRU00169"/>
    </source>
</evidence>
<name>A0ABY7TNL0_9SPHN</name>
<dbReference type="Pfam" id="PF02518">
    <property type="entry name" value="HATPase_c"/>
    <property type="match status" value="1"/>
</dbReference>
<dbReference type="SUPFAM" id="SSF47384">
    <property type="entry name" value="Homodimeric domain of signal transducing histidine kinase"/>
    <property type="match status" value="1"/>
</dbReference>
<dbReference type="SMART" id="SM00448">
    <property type="entry name" value="REC"/>
    <property type="match status" value="1"/>
</dbReference>
<dbReference type="PROSITE" id="PS50109">
    <property type="entry name" value="HIS_KIN"/>
    <property type="match status" value="1"/>
</dbReference>
<dbReference type="PRINTS" id="PR00344">
    <property type="entry name" value="BCTRLSENSOR"/>
</dbReference>
<dbReference type="SMART" id="SM00388">
    <property type="entry name" value="HisKA"/>
    <property type="match status" value="1"/>
</dbReference>
<evidence type="ECO:0000256" key="3">
    <source>
        <dbReference type="ARBA" id="ARBA00012438"/>
    </source>
</evidence>
<dbReference type="PROSITE" id="PS50112">
    <property type="entry name" value="PAS"/>
    <property type="match status" value="1"/>
</dbReference>
<accession>A0ABY7TNL0</accession>
<dbReference type="InterPro" id="IPR035965">
    <property type="entry name" value="PAS-like_dom_sf"/>
</dbReference>
<dbReference type="InterPro" id="IPR013655">
    <property type="entry name" value="PAS_fold_3"/>
</dbReference>
<proteinExistence type="predicted"/>
<feature type="domain" description="Response regulatory" evidence="13">
    <location>
        <begin position="822"/>
        <end position="939"/>
    </location>
</feature>
<feature type="transmembrane region" description="Helical" evidence="11">
    <location>
        <begin position="14"/>
        <end position="35"/>
    </location>
</feature>
<dbReference type="Proteomes" id="UP001220395">
    <property type="component" value="Chromosome"/>
</dbReference>
<dbReference type="InterPro" id="IPR036641">
    <property type="entry name" value="HPT_dom_sf"/>
</dbReference>
<dbReference type="CDD" id="cd17546">
    <property type="entry name" value="REC_hyHK_CKI1_RcsC-like"/>
    <property type="match status" value="1"/>
</dbReference>
<dbReference type="SMART" id="SM00086">
    <property type="entry name" value="PAC"/>
    <property type="match status" value="2"/>
</dbReference>
<keyword evidence="4" id="KW-1003">Cell membrane</keyword>
<evidence type="ECO:0000256" key="4">
    <source>
        <dbReference type="ARBA" id="ARBA00022475"/>
    </source>
</evidence>
<comment type="catalytic activity">
    <reaction evidence="1">
        <text>ATP + protein L-histidine = ADP + protein N-phospho-L-histidine.</text>
        <dbReference type="EC" id="2.7.13.3"/>
    </reaction>
</comment>
<dbReference type="SUPFAM" id="SSF55785">
    <property type="entry name" value="PYP-like sensor domain (PAS domain)"/>
    <property type="match status" value="2"/>
</dbReference>
<keyword evidence="5 10" id="KW-0597">Phosphoprotein</keyword>
<sequence length="1072" mass="113959">MDVTRRWTRPGSGAMVRLGTMALFVFATALGGILLTLAGHRIASLWLANAGALAIVLRSPRPERGALYVVGFLANVVANLAVGDHSPLAVAIAGCNLLEVWLCVRLLGPLDLGAGTHMTVPHLFRFLGVGLLAPALSAIPAGLLLAFASDQAAGAVMGRWFIADALGLLTLTPLLLSVRRSDLLAIGRPRAALEAVAIIGLTGAITAFVFWQEPRPLLFVILPPLMLAAFRLRFAGTGAALILVALIATPLTVAGHGPIAHNFADTIGRIWFLQLFLAVSTFATVPIASILADRARLMAELVAGQHRYRELADHSKDMIVRIGPNGALRYVSPASRQVLGFEPAELIAAPSGESVHPDDRQRVMATFQQVLERRGNPVCTFRRLHRDGSYAWLEAACSLIADPETGEPVEIVASMRNVTHRKANEEMIAAATQRLADSHRLLTMAEQIAGIGHWRIDIASGKVVWSREVFRIYGLDPVERVHIPDGVAAYVPEDQPLVEAYVKAAMEDGTPFAFAGRLVRSDGAVRHVMSQGQPERAADGTITGVVGVFQDITAEVEAQAELIAARDEAQAAAEARSAFLAMMSHEIRTPMTGVLGMIELLRSEPPAAERARFFASLEQSAQLLMTVLDDVLDFSKIESGQLTTETVDFDVRELVQTTLDLFHNAASRKGLLVALDYRAGRTAAMRQGDPTRLQQIVSNLVSNAVKFTESGSIILRAVPPTSGDRWRFEVRDTGIGISPDVTDRLFQPFIQADVSTTRRFGGTGLGLAISRRLVEAMGGVMGVESKPGRGSTFWFELDLPEGSAAATPIEAEPVLPAGRPLSVLLTEDNEINQLLVSTLLRRMGHSVQCAANGRIALEAVQRQAFDVVLMDVQMPEMDGLAATRAIRALGGDFATLPIIALTADASPERRRFHEGAGFTDFMTKPVHSALLERRLAAIGGAGQGAPIEAPPPAPFAAGSPALVDGRIADLTAAVGPGIVAQMLDMLVDEARTRPAAIRALAPADPVRARAEAHGLKGAASSIGAIPLAEAAAAVEDAYDDALLPAIEALEAAAAMTLAALETRPNGGMAVAS</sequence>
<dbReference type="InterPro" id="IPR004358">
    <property type="entry name" value="Sig_transdc_His_kin-like_C"/>
</dbReference>
<dbReference type="InterPro" id="IPR001789">
    <property type="entry name" value="Sig_transdc_resp-reg_receiver"/>
</dbReference>
<feature type="domain" description="PAS" evidence="14">
    <location>
        <begin position="304"/>
        <end position="374"/>
    </location>
</feature>
<keyword evidence="17" id="KW-1185">Reference proteome</keyword>
<evidence type="ECO:0000313" key="16">
    <source>
        <dbReference type="EMBL" id="WCT74247.1"/>
    </source>
</evidence>
<protein>
    <recommendedName>
        <fullName evidence="3">histidine kinase</fullName>
        <ecNumber evidence="3">2.7.13.3</ecNumber>
    </recommendedName>
</protein>
<dbReference type="PANTHER" id="PTHR45339:SF5">
    <property type="entry name" value="HISTIDINE KINASE"/>
    <property type="match status" value="1"/>
</dbReference>
<dbReference type="SUPFAM" id="SSF47226">
    <property type="entry name" value="Histidine-containing phosphotransfer domain, HPT domain"/>
    <property type="match status" value="1"/>
</dbReference>
<dbReference type="InterPro" id="IPR001610">
    <property type="entry name" value="PAC"/>
</dbReference>
<dbReference type="SUPFAM" id="SSF55874">
    <property type="entry name" value="ATPase domain of HSP90 chaperone/DNA topoisomerase II/histidine kinase"/>
    <property type="match status" value="1"/>
</dbReference>
<feature type="transmembrane region" description="Helical" evidence="11">
    <location>
        <begin position="41"/>
        <end position="58"/>
    </location>
</feature>
<dbReference type="Gene3D" id="1.20.120.160">
    <property type="entry name" value="HPT domain"/>
    <property type="match status" value="1"/>
</dbReference>
<evidence type="ECO:0000259" key="12">
    <source>
        <dbReference type="PROSITE" id="PS50109"/>
    </source>
</evidence>
<dbReference type="SMART" id="SM00091">
    <property type="entry name" value="PAS"/>
    <property type="match status" value="2"/>
</dbReference>
<evidence type="ECO:0000256" key="11">
    <source>
        <dbReference type="SAM" id="Phobius"/>
    </source>
</evidence>
<keyword evidence="16" id="KW-0067">ATP-binding</keyword>
<evidence type="ECO:0000256" key="2">
    <source>
        <dbReference type="ARBA" id="ARBA00004651"/>
    </source>
</evidence>
<dbReference type="InterPro" id="IPR000014">
    <property type="entry name" value="PAS"/>
</dbReference>
<feature type="transmembrane region" description="Helical" evidence="11">
    <location>
        <begin position="191"/>
        <end position="211"/>
    </location>
</feature>
<dbReference type="InterPro" id="IPR008207">
    <property type="entry name" value="Sig_transdc_His_kin_Hpt_dom"/>
</dbReference>
<feature type="modified residue" description="4-aspartylphosphate" evidence="10">
    <location>
        <position position="871"/>
    </location>
</feature>
<dbReference type="InterPro" id="IPR005467">
    <property type="entry name" value="His_kinase_dom"/>
</dbReference>
<dbReference type="PROSITE" id="PS50113">
    <property type="entry name" value="PAC"/>
    <property type="match status" value="1"/>
</dbReference>
<evidence type="ECO:0000256" key="8">
    <source>
        <dbReference type="ARBA" id="ARBA00023012"/>
    </source>
</evidence>
<keyword evidence="7 11" id="KW-1133">Transmembrane helix</keyword>
<feature type="transmembrane region" description="Helical" evidence="11">
    <location>
        <begin position="160"/>
        <end position="179"/>
    </location>
</feature>
<evidence type="ECO:0000259" key="14">
    <source>
        <dbReference type="PROSITE" id="PS50112"/>
    </source>
</evidence>
<dbReference type="Pfam" id="PF00512">
    <property type="entry name" value="HisKA"/>
    <property type="match status" value="1"/>
</dbReference>
<keyword evidence="16" id="KW-0547">Nucleotide-binding</keyword>
<evidence type="ECO:0000256" key="1">
    <source>
        <dbReference type="ARBA" id="ARBA00000085"/>
    </source>
</evidence>
<dbReference type="Gene3D" id="3.30.565.10">
    <property type="entry name" value="Histidine kinase-like ATPase, C-terminal domain"/>
    <property type="match status" value="1"/>
</dbReference>
<dbReference type="InterPro" id="IPR000700">
    <property type="entry name" value="PAS-assoc_C"/>
</dbReference>
<reference evidence="16 17" key="1">
    <citation type="submission" date="2023-02" db="EMBL/GenBank/DDBJ databases">
        <title>Genome sequence of Sphingomonas naphthae.</title>
        <authorList>
            <person name="Kim S."/>
            <person name="Heo J."/>
            <person name="Kwon S.-W."/>
        </authorList>
    </citation>
    <scope>NUCLEOTIDE SEQUENCE [LARGE SCALE GENOMIC DNA]</scope>
    <source>
        <strain evidence="16 17">KACC 18716</strain>
    </source>
</reference>
<evidence type="ECO:0000256" key="6">
    <source>
        <dbReference type="ARBA" id="ARBA00022692"/>
    </source>
</evidence>
<feature type="transmembrane region" description="Helical" evidence="11">
    <location>
        <begin position="241"/>
        <end position="259"/>
    </location>
</feature>
<evidence type="ECO:0000313" key="17">
    <source>
        <dbReference type="Proteomes" id="UP001220395"/>
    </source>
</evidence>
<dbReference type="Gene3D" id="2.10.70.100">
    <property type="match status" value="1"/>
</dbReference>
<feature type="domain" description="PAC" evidence="15">
    <location>
        <begin position="512"/>
        <end position="564"/>
    </location>
</feature>
<dbReference type="GO" id="GO:0005524">
    <property type="term" value="F:ATP binding"/>
    <property type="evidence" value="ECO:0007669"/>
    <property type="project" value="UniProtKB-KW"/>
</dbReference>
<dbReference type="PANTHER" id="PTHR45339">
    <property type="entry name" value="HYBRID SIGNAL TRANSDUCTION HISTIDINE KINASE J"/>
    <property type="match status" value="1"/>
</dbReference>
<evidence type="ECO:0000256" key="9">
    <source>
        <dbReference type="ARBA" id="ARBA00023136"/>
    </source>
</evidence>
<dbReference type="Pfam" id="PF00072">
    <property type="entry name" value="Response_reg"/>
    <property type="match status" value="1"/>
</dbReference>
<dbReference type="InterPro" id="IPR036097">
    <property type="entry name" value="HisK_dim/P_sf"/>
</dbReference>
<dbReference type="RefSeq" id="WP_273689127.1">
    <property type="nucleotide sequence ID" value="NZ_CP117411.1"/>
</dbReference>
<organism evidence="16 17">
    <name type="scientific">Sphingomonas naphthae</name>
    <dbReference type="NCBI Taxonomy" id="1813468"/>
    <lineage>
        <taxon>Bacteria</taxon>
        <taxon>Pseudomonadati</taxon>
        <taxon>Pseudomonadota</taxon>
        <taxon>Alphaproteobacteria</taxon>
        <taxon>Sphingomonadales</taxon>
        <taxon>Sphingomonadaceae</taxon>
        <taxon>Sphingomonas</taxon>
    </lineage>
</organism>
<comment type="subcellular location">
    <subcellularLocation>
        <location evidence="2">Cell membrane</location>
        <topology evidence="2">Multi-pass membrane protein</topology>
    </subcellularLocation>
</comment>
<dbReference type="Gene3D" id="1.10.287.130">
    <property type="match status" value="1"/>
</dbReference>
<dbReference type="Pfam" id="PF08447">
    <property type="entry name" value="PAS_3"/>
    <property type="match status" value="2"/>
</dbReference>
<gene>
    <name evidence="16" type="ORF">PQ455_03170</name>
</gene>
<dbReference type="EMBL" id="CP117411">
    <property type="protein sequence ID" value="WCT74247.1"/>
    <property type="molecule type" value="Genomic_DNA"/>
</dbReference>
<dbReference type="InterPro" id="IPR003594">
    <property type="entry name" value="HATPase_dom"/>
</dbReference>
<dbReference type="InterPro" id="IPR003661">
    <property type="entry name" value="HisK_dim/P_dom"/>
</dbReference>
<dbReference type="PROSITE" id="PS50110">
    <property type="entry name" value="RESPONSE_REGULATORY"/>
    <property type="match status" value="1"/>
</dbReference>
<dbReference type="InterPro" id="IPR011006">
    <property type="entry name" value="CheY-like_superfamily"/>
</dbReference>
<keyword evidence="8" id="KW-0902">Two-component regulatory system</keyword>